<dbReference type="PANTHER" id="PTHR24412:SF489">
    <property type="entry name" value="RING FINGER DOMAIN AND KELCH REPEAT-CONTAINING PROTEIN DDB_G0271372"/>
    <property type="match status" value="1"/>
</dbReference>
<dbReference type="RefSeq" id="WP_188421534.1">
    <property type="nucleotide sequence ID" value="NZ_BMCK01000002.1"/>
</dbReference>
<gene>
    <name evidence="5" type="ORF">GCM10007231_18520</name>
</gene>
<dbReference type="InterPro" id="IPR011043">
    <property type="entry name" value="Gal_Oxase/kelch_b-propeller"/>
</dbReference>
<dbReference type="PROSITE" id="PS51257">
    <property type="entry name" value="PROKAR_LIPOPROTEIN"/>
    <property type="match status" value="1"/>
</dbReference>
<dbReference type="Gene3D" id="2.120.10.80">
    <property type="entry name" value="Kelch-type beta propeller"/>
    <property type="match status" value="2"/>
</dbReference>
<evidence type="ECO:0000256" key="4">
    <source>
        <dbReference type="SAM" id="SignalP"/>
    </source>
</evidence>
<evidence type="ECO:0000256" key="2">
    <source>
        <dbReference type="ARBA" id="ARBA00022737"/>
    </source>
</evidence>
<sequence length="383" mass="40527">MRLLHAVGLALILLVGGACSGEPAGGPATDVRPPSEATVGRWSRLPDLPLSPRRGPVVAAVGGRVVVVGGYTGFPCPPHADCVYDDDFARDGVTLHDGGWQPIADLPVQIPERASSAVLPSGLFVLAEGEILHWRSDEDAWSRIPLPRGQQHGALVAHDGRLHLVQGSDELGERPDYVLTQAGAWEPLPDDPYDASFDRAMVSTPHGLVLTRRSIAAVDRGTGATFVEAAVLRADRWRELGRSDQLGGGRWAWAGERAVDATLGGADGGQVNGFGRVIPYGGRLDPATGRWSRLPAAPGERSGGWQVEAYEGPVVASSGYLYDDARGSWTRLPAPEGAPEAPGPAAWLDDAVVVVGGEDWRGVSGRAEPADVWSGRVWLWKVG</sequence>
<comment type="caution">
    <text evidence="5">The sequence shown here is derived from an EMBL/GenBank/DDBJ whole genome shotgun (WGS) entry which is preliminary data.</text>
</comment>
<feature type="region of interest" description="Disordered" evidence="3">
    <location>
        <begin position="23"/>
        <end position="44"/>
    </location>
</feature>
<name>A0ABQ1QA14_9ACTN</name>
<feature type="signal peptide" evidence="4">
    <location>
        <begin position="1"/>
        <end position="20"/>
    </location>
</feature>
<proteinExistence type="predicted"/>
<evidence type="ECO:0000313" key="6">
    <source>
        <dbReference type="Proteomes" id="UP000630594"/>
    </source>
</evidence>
<dbReference type="SUPFAM" id="SSF50965">
    <property type="entry name" value="Galactose oxidase, central domain"/>
    <property type="match status" value="1"/>
</dbReference>
<dbReference type="Proteomes" id="UP000630594">
    <property type="component" value="Unassembled WGS sequence"/>
</dbReference>
<organism evidence="5 6">
    <name type="scientific">Nocardioides daphniae</name>
    <dbReference type="NCBI Taxonomy" id="402297"/>
    <lineage>
        <taxon>Bacteria</taxon>
        <taxon>Bacillati</taxon>
        <taxon>Actinomycetota</taxon>
        <taxon>Actinomycetes</taxon>
        <taxon>Propionibacteriales</taxon>
        <taxon>Nocardioidaceae</taxon>
        <taxon>Nocardioides</taxon>
    </lineage>
</organism>
<dbReference type="InterPro" id="IPR015915">
    <property type="entry name" value="Kelch-typ_b-propeller"/>
</dbReference>
<dbReference type="PANTHER" id="PTHR24412">
    <property type="entry name" value="KELCH PROTEIN"/>
    <property type="match status" value="1"/>
</dbReference>
<protein>
    <recommendedName>
        <fullName evidence="7">Galactose oxidase</fullName>
    </recommendedName>
</protein>
<feature type="chain" id="PRO_5047242261" description="Galactose oxidase" evidence="4">
    <location>
        <begin position="21"/>
        <end position="383"/>
    </location>
</feature>
<dbReference type="EMBL" id="BMCK01000002">
    <property type="protein sequence ID" value="GGD19648.1"/>
    <property type="molecule type" value="Genomic_DNA"/>
</dbReference>
<keyword evidence="4" id="KW-0732">Signal</keyword>
<evidence type="ECO:0000256" key="3">
    <source>
        <dbReference type="SAM" id="MobiDB-lite"/>
    </source>
</evidence>
<accession>A0ABQ1QA14</accession>
<keyword evidence="6" id="KW-1185">Reference proteome</keyword>
<keyword evidence="1" id="KW-0880">Kelch repeat</keyword>
<keyword evidence="2" id="KW-0677">Repeat</keyword>
<evidence type="ECO:0008006" key="7">
    <source>
        <dbReference type="Google" id="ProtNLM"/>
    </source>
</evidence>
<evidence type="ECO:0000256" key="1">
    <source>
        <dbReference type="ARBA" id="ARBA00022441"/>
    </source>
</evidence>
<evidence type="ECO:0000313" key="5">
    <source>
        <dbReference type="EMBL" id="GGD19648.1"/>
    </source>
</evidence>
<reference evidence="6" key="1">
    <citation type="journal article" date="2019" name="Int. J. Syst. Evol. Microbiol.">
        <title>The Global Catalogue of Microorganisms (GCM) 10K type strain sequencing project: providing services to taxonomists for standard genome sequencing and annotation.</title>
        <authorList>
            <consortium name="The Broad Institute Genomics Platform"/>
            <consortium name="The Broad Institute Genome Sequencing Center for Infectious Disease"/>
            <person name="Wu L."/>
            <person name="Ma J."/>
        </authorList>
    </citation>
    <scope>NUCLEOTIDE SEQUENCE [LARGE SCALE GENOMIC DNA]</scope>
    <source>
        <strain evidence="6">CCM 7403</strain>
    </source>
</reference>